<keyword evidence="1" id="KW-0812">Transmembrane</keyword>
<gene>
    <name evidence="2" type="ORF">GBG19_10690</name>
</gene>
<keyword evidence="1" id="KW-1133">Transmembrane helix</keyword>
<organism evidence="2 3">
    <name type="scientific">Poseidonibacter ostreae</name>
    <dbReference type="NCBI Taxonomy" id="2654171"/>
    <lineage>
        <taxon>Bacteria</taxon>
        <taxon>Pseudomonadati</taxon>
        <taxon>Campylobacterota</taxon>
        <taxon>Epsilonproteobacteria</taxon>
        <taxon>Campylobacterales</taxon>
        <taxon>Arcobacteraceae</taxon>
        <taxon>Poseidonibacter</taxon>
    </lineage>
</organism>
<evidence type="ECO:0000313" key="2">
    <source>
        <dbReference type="EMBL" id="KAB7887417.1"/>
    </source>
</evidence>
<dbReference type="EMBL" id="WFKK01000032">
    <property type="protein sequence ID" value="KAB7887417.1"/>
    <property type="molecule type" value="Genomic_DNA"/>
</dbReference>
<proteinExistence type="predicted"/>
<sequence length="50" mass="5816">MKYFKNISWLFSENIIRMGVGFFVIIALSRYLGPENFGICSKFCSCFCSF</sequence>
<reference evidence="2 3" key="1">
    <citation type="submission" date="2019-10" db="EMBL/GenBank/DDBJ databases">
        <title>Poseidonibacter ostreae sp. nov., isolated from the gut of the Ostrea denselamellosa.</title>
        <authorList>
            <person name="Choi A."/>
        </authorList>
    </citation>
    <scope>NUCLEOTIDE SEQUENCE [LARGE SCALE GENOMIC DNA]</scope>
    <source>
        <strain evidence="2 3">SJOD-M-33</strain>
    </source>
</reference>
<evidence type="ECO:0000256" key="1">
    <source>
        <dbReference type="SAM" id="Phobius"/>
    </source>
</evidence>
<comment type="caution">
    <text evidence="2">The sequence shown here is derived from an EMBL/GenBank/DDBJ whole genome shotgun (WGS) entry which is preliminary data.</text>
</comment>
<keyword evidence="1" id="KW-0472">Membrane</keyword>
<protein>
    <submittedName>
        <fullName evidence="2">Oligosaccharide flippase family protein</fullName>
    </submittedName>
</protein>
<dbReference type="Proteomes" id="UP000472839">
    <property type="component" value="Unassembled WGS sequence"/>
</dbReference>
<evidence type="ECO:0000313" key="3">
    <source>
        <dbReference type="Proteomes" id="UP000472839"/>
    </source>
</evidence>
<name>A0A6L4WR58_9BACT</name>
<feature type="transmembrane region" description="Helical" evidence="1">
    <location>
        <begin position="15"/>
        <end position="33"/>
    </location>
</feature>
<accession>A0A6L4WR58</accession>
<dbReference type="AlphaFoldDB" id="A0A6L4WR58"/>